<dbReference type="InterPro" id="IPR032675">
    <property type="entry name" value="LRR_dom_sf"/>
</dbReference>
<keyword evidence="2" id="KW-0677">Repeat</keyword>
<proteinExistence type="predicted"/>
<sequence>MKKKFNHYVSLSLLFLSVLPFSLVSAETVEEVPTGETTISSMADDPLKELKEKAENQVPTIESTPESKSVEDTPTSESETKEDVPKTEDTTETKPKPQVRGGGIGPQAVNLIEGNPNDPGVDIDAQFAQLLRTDKSTTNGGGAWSGYGKGANQLTDDDMANLTYITVNRKNLSSLKGIEYAVNILRLRCENNQLGELVLTGNTVMTELFCNNNRLTKLDITNCIALIKIKCDYNQLNELDVTKNIKLEELNCYYAQLSKLDVTKNIALTTLECGSNTLNDLDVTKNIALAYLTCEANQLGELDLRQNTALIRVYCAFNQLSKLELRQNIVLENLDCQRNQLSKLDVTQNTALEYLNCRENQLGELDITQNIALTTLRCEENQLSKLDVTQNTVLAELACGRNQLSKLDVTQNTALTNLSCFSNQLSDLDVTQNTALTNLSCSSNQLSDLDVTQNTALTNLDCSSNQLSDLDVTQNTALTNLSCPSNQLSDLDVTQNTALKGLNCSSNQLRELDVSQNIALTNLDCFSNQIADISNAYNLNNLTSISAQYQELRIPVPSVSASGEAVVDILKTTAGAGLSANNVDIIPVPGIAYNGDKILLSNVTKESLSEKKINFSYNGSQLVEGASSGTKNFGGSITFFSVSDLASELKPDRKKVKSGGKVEWTWTIASLTVKKAESIRATLDTLPSGVVIDPSSVKKDGSPTSINDLYGTNLGDLDYGESMVFTFETTITGNVDEWKELKGSLDWEDDTISSPHHNETKGRVQVHDDEQTYTPKDSDDMAIQSVPVYFNHGTNPIMSTAQTYHLHAMNYQSNTKVVTDGFYTRIKDDRAISTGWKLTAKLSDFKDSSNQPMPNGTGTMLKLENMSIERVTDRDTPQEVIDPTPSGLDVPSVQATETLVAGQSTAKTIVSAQPNEGQDTWQLRMPFDKVSLSIPANAGKKKTVYKANLTWSLDDTP</sequence>
<gene>
    <name evidence="6" type="ORF">P7D85_02925</name>
</gene>
<evidence type="ECO:0000256" key="2">
    <source>
        <dbReference type="ARBA" id="ARBA00022737"/>
    </source>
</evidence>
<feature type="compositionally biased region" description="Low complexity" evidence="3">
    <location>
        <begin position="29"/>
        <end position="38"/>
    </location>
</feature>
<dbReference type="InterPro" id="IPR052574">
    <property type="entry name" value="CDIRP"/>
</dbReference>
<protein>
    <submittedName>
        <fullName evidence="6">WxL domain-containing protein</fullName>
    </submittedName>
</protein>
<dbReference type="InterPro" id="IPR027994">
    <property type="entry name" value="WxL_dom"/>
</dbReference>
<feature type="region of interest" description="Disordered" evidence="3">
    <location>
        <begin position="751"/>
        <end position="778"/>
    </location>
</feature>
<evidence type="ECO:0000256" key="4">
    <source>
        <dbReference type="SAM" id="SignalP"/>
    </source>
</evidence>
<evidence type="ECO:0000313" key="6">
    <source>
        <dbReference type="EMBL" id="MDT2598709.1"/>
    </source>
</evidence>
<feature type="compositionally biased region" description="Basic and acidic residues" evidence="3">
    <location>
        <begin position="756"/>
        <end position="770"/>
    </location>
</feature>
<dbReference type="Pfam" id="PF13731">
    <property type="entry name" value="WxL"/>
    <property type="match status" value="1"/>
</dbReference>
<reference evidence="6 7" key="1">
    <citation type="submission" date="2023-03" db="EMBL/GenBank/DDBJ databases">
        <authorList>
            <person name="Shen W."/>
            <person name="Cai J."/>
        </authorList>
    </citation>
    <scope>NUCLEOTIDE SEQUENCE [LARGE SCALE GENOMIC DNA]</scope>
    <source>
        <strain evidence="6 7">D6-4</strain>
    </source>
</reference>
<feature type="region of interest" description="Disordered" evidence="3">
    <location>
        <begin position="29"/>
        <end position="118"/>
    </location>
</feature>
<dbReference type="EMBL" id="JARPYI010000001">
    <property type="protein sequence ID" value="MDT2598709.1"/>
    <property type="molecule type" value="Genomic_DNA"/>
</dbReference>
<dbReference type="RefSeq" id="WP_311821044.1">
    <property type="nucleotide sequence ID" value="NZ_JARPYF010000001.1"/>
</dbReference>
<keyword evidence="7" id="KW-1185">Reference proteome</keyword>
<feature type="compositionally biased region" description="Polar residues" evidence="3">
    <location>
        <begin position="57"/>
        <end position="77"/>
    </location>
</feature>
<keyword evidence="1" id="KW-0433">Leucine-rich repeat</keyword>
<keyword evidence="4" id="KW-0732">Signal</keyword>
<evidence type="ECO:0000256" key="1">
    <source>
        <dbReference type="ARBA" id="ARBA00022614"/>
    </source>
</evidence>
<feature type="compositionally biased region" description="Basic and acidic residues" evidence="3">
    <location>
        <begin position="78"/>
        <end position="95"/>
    </location>
</feature>
<dbReference type="PANTHER" id="PTHR47566">
    <property type="match status" value="1"/>
</dbReference>
<evidence type="ECO:0000256" key="3">
    <source>
        <dbReference type="SAM" id="MobiDB-lite"/>
    </source>
</evidence>
<feature type="chain" id="PRO_5047022599" evidence="4">
    <location>
        <begin position="27"/>
        <end position="957"/>
    </location>
</feature>
<evidence type="ECO:0000259" key="5">
    <source>
        <dbReference type="Pfam" id="PF13731"/>
    </source>
</evidence>
<accession>A0ABU3EV21</accession>
<name>A0ABU3EV21_9ENTE</name>
<dbReference type="Proteomes" id="UP001252875">
    <property type="component" value="Unassembled WGS sequence"/>
</dbReference>
<organism evidence="6 7">
    <name type="scientific">Enterococcus hulanensis</name>
    <dbReference type="NCBI Taxonomy" id="2559929"/>
    <lineage>
        <taxon>Bacteria</taxon>
        <taxon>Bacillati</taxon>
        <taxon>Bacillota</taxon>
        <taxon>Bacilli</taxon>
        <taxon>Lactobacillales</taxon>
        <taxon>Enterococcaceae</taxon>
        <taxon>Enterococcus</taxon>
    </lineage>
</organism>
<dbReference type="PANTHER" id="PTHR47566:SF1">
    <property type="entry name" value="PROTEIN NUD1"/>
    <property type="match status" value="1"/>
</dbReference>
<comment type="caution">
    <text evidence="6">The sequence shown here is derived from an EMBL/GenBank/DDBJ whole genome shotgun (WGS) entry which is preliminary data.</text>
</comment>
<feature type="compositionally biased region" description="Basic and acidic residues" evidence="3">
    <location>
        <begin position="45"/>
        <end position="55"/>
    </location>
</feature>
<feature type="domain" description="WxL" evidence="5">
    <location>
        <begin position="769"/>
        <end position="957"/>
    </location>
</feature>
<feature type="signal peptide" evidence="4">
    <location>
        <begin position="1"/>
        <end position="26"/>
    </location>
</feature>
<dbReference type="SUPFAM" id="SSF52058">
    <property type="entry name" value="L domain-like"/>
    <property type="match status" value="2"/>
</dbReference>
<dbReference type="Gene3D" id="3.80.10.10">
    <property type="entry name" value="Ribonuclease Inhibitor"/>
    <property type="match status" value="2"/>
</dbReference>
<evidence type="ECO:0000313" key="7">
    <source>
        <dbReference type="Proteomes" id="UP001252875"/>
    </source>
</evidence>